<sequence>MDAYTSIGDAGLRPDSCPACGETPYPDRAACKQCGYEGLPSARSRVDTFFARPVVFWGTLVILAAIPVVATLVYALSL</sequence>
<feature type="transmembrane region" description="Helical" evidence="1">
    <location>
        <begin position="54"/>
        <end position="76"/>
    </location>
</feature>
<dbReference type="EMBL" id="QPMK01000014">
    <property type="protein sequence ID" value="RDD65212.1"/>
    <property type="molecule type" value="Genomic_DNA"/>
</dbReference>
<organism evidence="2 3">
    <name type="scientific">Thalassococcus profundi</name>
    <dbReference type="NCBI Taxonomy" id="2282382"/>
    <lineage>
        <taxon>Bacteria</taxon>
        <taxon>Pseudomonadati</taxon>
        <taxon>Pseudomonadota</taxon>
        <taxon>Alphaproteobacteria</taxon>
        <taxon>Rhodobacterales</taxon>
        <taxon>Roseobacteraceae</taxon>
        <taxon>Thalassococcus</taxon>
    </lineage>
</organism>
<dbReference type="RefSeq" id="WP_114512031.1">
    <property type="nucleotide sequence ID" value="NZ_QPMK01000014.1"/>
</dbReference>
<protein>
    <submittedName>
        <fullName evidence="2">Uncharacterized protein</fullName>
    </submittedName>
</protein>
<keyword evidence="3" id="KW-1185">Reference proteome</keyword>
<keyword evidence="1" id="KW-0472">Membrane</keyword>
<gene>
    <name evidence="2" type="ORF">DU478_16270</name>
</gene>
<dbReference type="Proteomes" id="UP000253977">
    <property type="component" value="Unassembled WGS sequence"/>
</dbReference>
<keyword evidence="1" id="KW-0812">Transmembrane</keyword>
<dbReference type="OrthoDB" id="4714412at2"/>
<evidence type="ECO:0000313" key="2">
    <source>
        <dbReference type="EMBL" id="RDD65212.1"/>
    </source>
</evidence>
<evidence type="ECO:0000313" key="3">
    <source>
        <dbReference type="Proteomes" id="UP000253977"/>
    </source>
</evidence>
<proteinExistence type="predicted"/>
<keyword evidence="1" id="KW-1133">Transmembrane helix</keyword>
<dbReference type="AlphaFoldDB" id="A0A369TK38"/>
<evidence type="ECO:0000256" key="1">
    <source>
        <dbReference type="SAM" id="Phobius"/>
    </source>
</evidence>
<reference evidence="2 3" key="1">
    <citation type="submission" date="2018-07" db="EMBL/GenBank/DDBJ databases">
        <title>Thalassococcus profundi sp. nov., a marine bacterium isolated from deep seawater of Okinawa Trough.</title>
        <authorList>
            <person name="Yu M."/>
        </authorList>
    </citation>
    <scope>NUCLEOTIDE SEQUENCE [LARGE SCALE GENOMIC DNA]</scope>
    <source>
        <strain evidence="2 3">WRAS1</strain>
    </source>
</reference>
<comment type="caution">
    <text evidence="2">The sequence shown here is derived from an EMBL/GenBank/DDBJ whole genome shotgun (WGS) entry which is preliminary data.</text>
</comment>
<accession>A0A369TK38</accession>
<name>A0A369TK38_9RHOB</name>